<evidence type="ECO:0000256" key="3">
    <source>
        <dbReference type="ARBA" id="ARBA00011296"/>
    </source>
</evidence>
<dbReference type="Pfam" id="PF22679">
    <property type="entry name" value="T1R_D3-like"/>
    <property type="match status" value="1"/>
</dbReference>
<evidence type="ECO:0000256" key="10">
    <source>
        <dbReference type="ARBA" id="ARBA00023125"/>
    </source>
</evidence>
<proteinExistence type="inferred from homology"/>
<dbReference type="InterPro" id="IPR027417">
    <property type="entry name" value="P-loop_NTPase"/>
</dbReference>
<dbReference type="InterPro" id="IPR055180">
    <property type="entry name" value="HsdR_RecA-like_helicase_dom_2"/>
</dbReference>
<accession>A0ABR8J6V4</accession>
<keyword evidence="4" id="KW-0540">Nuclease</keyword>
<dbReference type="SMART" id="SM00487">
    <property type="entry name" value="DEXDc"/>
    <property type="match status" value="1"/>
</dbReference>
<keyword evidence="5 11" id="KW-0547">Nucleotide-binding</keyword>
<evidence type="ECO:0000256" key="5">
    <source>
        <dbReference type="ARBA" id="ARBA00022741"/>
    </source>
</evidence>
<organism evidence="13 14">
    <name type="scientific">Anabaena catenula FACHB-362</name>
    <dbReference type="NCBI Taxonomy" id="2692877"/>
    <lineage>
        <taxon>Bacteria</taxon>
        <taxon>Bacillati</taxon>
        <taxon>Cyanobacteriota</taxon>
        <taxon>Cyanophyceae</taxon>
        <taxon>Nostocales</taxon>
        <taxon>Nostocaceae</taxon>
        <taxon>Anabaena</taxon>
    </lineage>
</organism>
<comment type="subunit">
    <text evidence="3 11">The type I restriction/modification system is composed of three polypeptides R, M and S.</text>
</comment>
<dbReference type="PROSITE" id="PS51192">
    <property type="entry name" value="HELICASE_ATP_BIND_1"/>
    <property type="match status" value="1"/>
</dbReference>
<evidence type="ECO:0000256" key="4">
    <source>
        <dbReference type="ARBA" id="ARBA00022722"/>
    </source>
</evidence>
<comment type="catalytic activity">
    <reaction evidence="1 11">
        <text>Endonucleolytic cleavage of DNA to give random double-stranded fragments with terminal 5'-phosphates, ATP is simultaneously hydrolyzed.</text>
        <dbReference type="EC" id="3.1.21.3"/>
    </reaction>
</comment>
<comment type="caution">
    <text evidence="13">The sequence shown here is derived from an EMBL/GenBank/DDBJ whole genome shotgun (WGS) entry which is preliminary data.</text>
</comment>
<dbReference type="InterPro" id="IPR040980">
    <property type="entry name" value="SWI2_SNF2"/>
</dbReference>
<dbReference type="NCBIfam" id="TIGR00348">
    <property type="entry name" value="hsdR"/>
    <property type="match status" value="1"/>
</dbReference>
<dbReference type="Pfam" id="PF18766">
    <property type="entry name" value="SWI2_SNF2"/>
    <property type="match status" value="1"/>
</dbReference>
<feature type="domain" description="Helicase ATP-binding" evidence="12">
    <location>
        <begin position="285"/>
        <end position="451"/>
    </location>
</feature>
<dbReference type="CDD" id="cd18030">
    <property type="entry name" value="DEXHc_RE_I_HsdR"/>
    <property type="match status" value="1"/>
</dbReference>
<evidence type="ECO:0000256" key="6">
    <source>
        <dbReference type="ARBA" id="ARBA00022747"/>
    </source>
</evidence>
<keyword evidence="14" id="KW-1185">Reference proteome</keyword>
<gene>
    <name evidence="13" type="ORF">H6G68_13980</name>
</gene>
<keyword evidence="6 11" id="KW-0680">Restriction system</keyword>
<dbReference type="PANTHER" id="PTHR30195">
    <property type="entry name" value="TYPE I SITE-SPECIFIC DEOXYRIBONUCLEASE PROTEIN SUBUNIT M AND R"/>
    <property type="match status" value="1"/>
</dbReference>
<keyword evidence="9 11" id="KW-0067">ATP-binding</keyword>
<dbReference type="EMBL" id="JACJTQ010000019">
    <property type="protein sequence ID" value="MBD2692851.1"/>
    <property type="molecule type" value="Genomic_DNA"/>
</dbReference>
<evidence type="ECO:0000256" key="1">
    <source>
        <dbReference type="ARBA" id="ARBA00000851"/>
    </source>
</evidence>
<dbReference type="Pfam" id="PF04313">
    <property type="entry name" value="HSDR_N"/>
    <property type="match status" value="1"/>
</dbReference>
<keyword evidence="8 11" id="KW-0378">Hydrolase</keyword>
<sequence length="1058" mass="121912">MRYPHPDSEQALENATIKLFSELGWNTANCYDEKIGINGTLGREIRDEVVLFSKLRTALTTINPDLPQEAVELAIEELTRSRSTLSLENANKEIYQLLKTGVKVSFKDANHEEIKETVKVIDWNTPSNNDFFLASQFWITGDIYKRRADLIGFINGLPLVFIELKANHKRLELAYKNNLQDYKRTIPQLFWYNAVIILSNGSKSRIGSLTASWEHYSEWKKINDEGEEGIISLDTIIKGTCDQTRLLDLIENFIFFYTAKGKLVKIVAKNHQFLGVNSAIEAVKDIKNNQGKLGVFWHTQGSGKSYSMVFLSQKILRKLVGNWTFLIVTDREDLDQQIYKNFAYSGVVTEPEKEVRAKNAEHLKQLLKEDHRYIFTLIQKFRTEKGETYPLLSDRSDIIVIADEAHRSQYDIYALNMRKALPKAAFIGFTGTPLMAGEEKTREEFGNYISIYNFRQSVEDNATVPLFYENRIPELQLKNDELNEDVYRIIDNAMLDEEEEQNLERQCARQYQLITRNDRLEVIAADIVTHFLNRGYKGKAMVVSIDRFTAVKMYNKVQDYWQQHLTKLKTELATSNISEFEQKRLSKQIRYMEETDMAVIISQSQGEIEAFQKKQLDITSHRQRMVKESPALDEKFKDVDNPLRIVFVCAMWITGFDVPSCSTIYLDKPMYNHTLMQTIARANRVFKDKNNGLIVDYIGVFRDLQEALSIYGSAAGGGIQEGDTPVKNKSALVGQLRTAITEALVFCQDKGIDFTQLENIQDAFLNTKFWDESVEAILVNDDAKRNYFSIVNNVTKLYNAILPDISAGEFTKSQALLTRLADTIRLEVPDIDVSDVVEQVEELLDDSIMAGQFIISNHPSQLVNLNDLDFDALQAQFNTGYQRTVAEKLKGNINSQLQKMVQLNRTRINYLDKFQKMIDEYNAGSRNVEWFFNELINFAQDLKTEDKRAIVNKLTEDELAIFDLLTKPEINLTKAEELEVKQVARELLETLKKEKLVLDWRKRQQTRAGVEVTIKDILDKLPQSYSTEVYEQKCLEIYQHIYESYSGKGSSIYEIEKL</sequence>
<comment type="function">
    <text evidence="11">Subunit R is required for both nuclease and ATPase activities, but not for modification.</text>
</comment>
<reference evidence="13 14" key="1">
    <citation type="journal article" date="2020" name="ISME J.">
        <title>Comparative genomics reveals insights into cyanobacterial evolution and habitat adaptation.</title>
        <authorList>
            <person name="Chen M.Y."/>
            <person name="Teng W.K."/>
            <person name="Zhao L."/>
            <person name="Hu C.X."/>
            <person name="Zhou Y.K."/>
            <person name="Han B.P."/>
            <person name="Song L.R."/>
            <person name="Shu W.S."/>
        </authorList>
    </citation>
    <scope>NUCLEOTIDE SEQUENCE [LARGE SCALE GENOMIC DNA]</scope>
    <source>
        <strain evidence="13 14">FACHB-362</strain>
    </source>
</reference>
<evidence type="ECO:0000259" key="12">
    <source>
        <dbReference type="PROSITE" id="PS51192"/>
    </source>
</evidence>
<dbReference type="RefSeq" id="WP_190907192.1">
    <property type="nucleotide sequence ID" value="NZ_JACJTQ010000019.1"/>
</dbReference>
<dbReference type="PANTHER" id="PTHR30195:SF15">
    <property type="entry name" value="TYPE I RESTRICTION ENZYME HINDI ENDONUCLEASE SUBUNIT"/>
    <property type="match status" value="1"/>
</dbReference>
<dbReference type="CDD" id="cd22332">
    <property type="entry name" value="HsdR_N"/>
    <property type="match status" value="1"/>
</dbReference>
<evidence type="ECO:0000256" key="7">
    <source>
        <dbReference type="ARBA" id="ARBA00022759"/>
    </source>
</evidence>
<dbReference type="InterPro" id="IPR004473">
    <property type="entry name" value="Restrct_endonuc_typeI_HsdR"/>
</dbReference>
<dbReference type="GO" id="GO:0004519">
    <property type="term" value="F:endonuclease activity"/>
    <property type="evidence" value="ECO:0007669"/>
    <property type="project" value="UniProtKB-KW"/>
</dbReference>
<evidence type="ECO:0000256" key="9">
    <source>
        <dbReference type="ARBA" id="ARBA00022840"/>
    </source>
</evidence>
<evidence type="ECO:0000256" key="2">
    <source>
        <dbReference type="ARBA" id="ARBA00008598"/>
    </source>
</evidence>
<dbReference type="InterPro" id="IPR021810">
    <property type="entry name" value="T1RH-like_C"/>
</dbReference>
<keyword evidence="10 11" id="KW-0238">DNA-binding</keyword>
<protein>
    <recommendedName>
        <fullName evidence="11">Type I restriction enzyme endonuclease subunit</fullName>
        <shortName evidence="11">R protein</shortName>
        <ecNumber evidence="11">3.1.21.3</ecNumber>
    </recommendedName>
</protein>
<evidence type="ECO:0000256" key="8">
    <source>
        <dbReference type="ARBA" id="ARBA00022801"/>
    </source>
</evidence>
<evidence type="ECO:0000313" key="13">
    <source>
        <dbReference type="EMBL" id="MBD2692851.1"/>
    </source>
</evidence>
<evidence type="ECO:0000313" key="14">
    <source>
        <dbReference type="Proteomes" id="UP000660381"/>
    </source>
</evidence>
<dbReference type="InterPro" id="IPR014001">
    <property type="entry name" value="Helicase_ATP-bd"/>
</dbReference>
<dbReference type="Proteomes" id="UP000660381">
    <property type="component" value="Unassembled WGS sequence"/>
</dbReference>
<name>A0ABR8J6V4_9NOST</name>
<comment type="similarity">
    <text evidence="2 11">Belongs to the HsdR family.</text>
</comment>
<dbReference type="InterPro" id="IPR051268">
    <property type="entry name" value="Type-I_R_enzyme_R_subunit"/>
</dbReference>
<dbReference type="SUPFAM" id="SSF52540">
    <property type="entry name" value="P-loop containing nucleoside triphosphate hydrolases"/>
    <property type="match status" value="2"/>
</dbReference>
<dbReference type="Pfam" id="PF11867">
    <property type="entry name" value="T1RH-like_C"/>
    <property type="match status" value="1"/>
</dbReference>
<dbReference type="Gene3D" id="3.90.1570.50">
    <property type="match status" value="1"/>
</dbReference>
<keyword evidence="7 13" id="KW-0255">Endonuclease</keyword>
<evidence type="ECO:0000256" key="11">
    <source>
        <dbReference type="RuleBase" id="RU364115"/>
    </source>
</evidence>
<dbReference type="Gene3D" id="3.40.50.300">
    <property type="entry name" value="P-loop containing nucleotide triphosphate hydrolases"/>
    <property type="match status" value="2"/>
</dbReference>
<dbReference type="CDD" id="cd18800">
    <property type="entry name" value="SF2_C_EcoR124I-like"/>
    <property type="match status" value="1"/>
</dbReference>
<dbReference type="EC" id="3.1.21.3" evidence="11"/>
<dbReference type="InterPro" id="IPR007409">
    <property type="entry name" value="Restrct_endonuc_type1_HsdR_N"/>
</dbReference>